<protein>
    <recommendedName>
        <fullName evidence="3">Response regulatory domain-containing protein</fullName>
    </recommendedName>
</protein>
<dbReference type="AlphaFoldDB" id="A0A835V2H3"/>
<evidence type="ECO:0000256" key="2">
    <source>
        <dbReference type="PROSITE-ProRule" id="PRU00169"/>
    </source>
</evidence>
<dbReference type="SUPFAM" id="SSF52172">
    <property type="entry name" value="CheY-like"/>
    <property type="match status" value="1"/>
</dbReference>
<dbReference type="SMART" id="SM00448">
    <property type="entry name" value="REC"/>
    <property type="match status" value="1"/>
</dbReference>
<dbReference type="PANTHER" id="PTHR43874">
    <property type="entry name" value="TWO-COMPONENT RESPONSE REGULATOR"/>
    <property type="match status" value="1"/>
</dbReference>
<organism evidence="4 6">
    <name type="scientific">Vanilla planifolia</name>
    <name type="common">Vanilla</name>
    <dbReference type="NCBI Taxonomy" id="51239"/>
    <lineage>
        <taxon>Eukaryota</taxon>
        <taxon>Viridiplantae</taxon>
        <taxon>Streptophyta</taxon>
        <taxon>Embryophyta</taxon>
        <taxon>Tracheophyta</taxon>
        <taxon>Spermatophyta</taxon>
        <taxon>Magnoliopsida</taxon>
        <taxon>Liliopsida</taxon>
        <taxon>Asparagales</taxon>
        <taxon>Orchidaceae</taxon>
        <taxon>Vanilloideae</taxon>
        <taxon>Vanilleae</taxon>
        <taxon>Vanilla</taxon>
    </lineage>
</organism>
<dbReference type="InterPro" id="IPR045279">
    <property type="entry name" value="ARR-like"/>
</dbReference>
<sequence>MENERREDEGIVSKRRRLGDSLRSGKQQKGIRWERFLPTRSLRVLLVEHDDSTRHIIAALLRKCCYQVAAFADGLKAWEVMKQKNYSLDLVLTEVEMPSLSGLCLLDKIVGTEECKNIPVIMMSSEDSVNIVLKCMLKGAADFLVKPVRKNELRNLWQHVWRRQRVCSFSYSSFWLSTLRKIDSVAGNQSQTGENSDEYSDVQNLRSKPDLRIEISQKHGESILAMQDCFQAADEEDTEQPVKNVNLVADSLMEVDLCTFRDESSVAGNAAVISIPKAYAVQNSSQISYGEVNLGSVKSAKYESAKPSLLNETNAPKESLQSVVGSMQSFSNAPCSYPPMEMISVKENESSVDIKFSRMNPVLDFSASTTWELFSRGTHGCVQHWVQERDILNHSNTSAFSRYGGKTTKSAFQKLNSSSACIKDRKNVDQSHLHVIVDHENQYPDVSSVAYNNDDEIKMKILSDGNEKDLGTLPSDTQNQETLGGQENTFLHGPCHFLPNLIPVEALPCPSFYAGFGASIQPSVCTPFQQNSAVVEHTTVKCNCDHHGHHGDHCTGHSRSNVFYCHNPSYQLPDGERDAEAGDQRELTCSWKEQFKNSGSKGNDEARNTSAAIRAALEIGNENGVQNSSSKGTYYDSANREAALVKFG</sequence>
<keyword evidence="6" id="KW-1185">Reference proteome</keyword>
<evidence type="ECO:0000256" key="1">
    <source>
        <dbReference type="ARBA" id="ARBA00023012"/>
    </source>
</evidence>
<evidence type="ECO:0000313" key="7">
    <source>
        <dbReference type="Proteomes" id="UP000639772"/>
    </source>
</evidence>
<name>A0A835V2H3_VANPL</name>
<evidence type="ECO:0000313" key="5">
    <source>
        <dbReference type="EMBL" id="KAG0486713.1"/>
    </source>
</evidence>
<reference evidence="6 7" key="1">
    <citation type="journal article" date="2020" name="Nat. Food">
        <title>A phased Vanilla planifolia genome enables genetic improvement of flavour and production.</title>
        <authorList>
            <person name="Hasing T."/>
            <person name="Tang H."/>
            <person name="Brym M."/>
            <person name="Khazi F."/>
            <person name="Huang T."/>
            <person name="Chambers A.H."/>
        </authorList>
    </citation>
    <scope>NUCLEOTIDE SEQUENCE [LARGE SCALE GENOMIC DNA]</scope>
    <source>
        <tissue evidence="4">Leaf</tissue>
    </source>
</reference>
<comment type="caution">
    <text evidence="4">The sequence shown here is derived from an EMBL/GenBank/DDBJ whole genome shotgun (WGS) entry which is preliminary data.</text>
</comment>
<evidence type="ECO:0000313" key="6">
    <source>
        <dbReference type="Proteomes" id="UP000636800"/>
    </source>
</evidence>
<dbReference type="PANTHER" id="PTHR43874:SF117">
    <property type="entry name" value="TWO-COMPONENT RESPONSE REGULATOR-LIKE APRR3"/>
    <property type="match status" value="1"/>
</dbReference>
<gene>
    <name evidence="5" type="ORF">HPP92_008808</name>
    <name evidence="4" type="ORF">HPP92_009038</name>
</gene>
<dbReference type="Proteomes" id="UP000639772">
    <property type="component" value="Unassembled WGS sequence"/>
</dbReference>
<dbReference type="PROSITE" id="PS50110">
    <property type="entry name" value="RESPONSE_REGULATORY"/>
    <property type="match status" value="1"/>
</dbReference>
<keyword evidence="1" id="KW-0902">Two-component regulatory system</keyword>
<dbReference type="InterPro" id="IPR001789">
    <property type="entry name" value="Sig_transdc_resp-reg_receiver"/>
</dbReference>
<dbReference type="GO" id="GO:0009736">
    <property type="term" value="P:cytokinin-activated signaling pathway"/>
    <property type="evidence" value="ECO:0007669"/>
    <property type="project" value="InterPro"/>
</dbReference>
<feature type="domain" description="Response regulatory" evidence="3">
    <location>
        <begin position="43"/>
        <end position="161"/>
    </location>
</feature>
<dbReference type="GO" id="GO:0000160">
    <property type="term" value="P:phosphorelay signal transduction system"/>
    <property type="evidence" value="ECO:0007669"/>
    <property type="project" value="UniProtKB-KW"/>
</dbReference>
<dbReference type="InterPro" id="IPR011006">
    <property type="entry name" value="CheY-like_superfamily"/>
</dbReference>
<evidence type="ECO:0000313" key="4">
    <source>
        <dbReference type="EMBL" id="KAG0484959.1"/>
    </source>
</evidence>
<proteinExistence type="predicted"/>
<dbReference type="EMBL" id="JADCNM010000004">
    <property type="protein sequence ID" value="KAG0486713.1"/>
    <property type="molecule type" value="Genomic_DNA"/>
</dbReference>
<dbReference type="Proteomes" id="UP000636800">
    <property type="component" value="Unassembled WGS sequence"/>
</dbReference>
<comment type="caution">
    <text evidence="2">Lacks conserved residue(s) required for the propagation of feature annotation.</text>
</comment>
<accession>A0A835V2H3</accession>
<evidence type="ECO:0000259" key="3">
    <source>
        <dbReference type="PROSITE" id="PS50110"/>
    </source>
</evidence>
<dbReference type="EMBL" id="JADCNL010000004">
    <property type="protein sequence ID" value="KAG0484959.1"/>
    <property type="molecule type" value="Genomic_DNA"/>
</dbReference>
<dbReference type="OrthoDB" id="60033at2759"/>
<dbReference type="Pfam" id="PF00072">
    <property type="entry name" value="Response_reg"/>
    <property type="match status" value="1"/>
</dbReference>
<dbReference type="Gene3D" id="3.40.50.2300">
    <property type="match status" value="1"/>
</dbReference>